<dbReference type="SMART" id="SM00320">
    <property type="entry name" value="WD40"/>
    <property type="match status" value="10"/>
</dbReference>
<dbReference type="PANTHER" id="PTHR19879">
    <property type="entry name" value="TRANSCRIPTION INITIATION FACTOR TFIID"/>
    <property type="match status" value="1"/>
</dbReference>
<dbReference type="InterPro" id="IPR001478">
    <property type="entry name" value="PDZ"/>
</dbReference>
<dbReference type="PROSITE" id="PS50106">
    <property type="entry name" value="PDZ"/>
    <property type="match status" value="1"/>
</dbReference>
<organism evidence="5 6">
    <name type="scientific">Planktothrix tepida PCC 9214</name>
    <dbReference type="NCBI Taxonomy" id="671072"/>
    <lineage>
        <taxon>Bacteria</taxon>
        <taxon>Bacillati</taxon>
        <taxon>Cyanobacteriota</taxon>
        <taxon>Cyanophyceae</taxon>
        <taxon>Oscillatoriophycideae</taxon>
        <taxon>Oscillatoriales</taxon>
        <taxon>Microcoleaceae</taxon>
        <taxon>Planktothrix</taxon>
    </lineage>
</organism>
<protein>
    <submittedName>
        <fullName evidence="5">Putative WD40 repeat, subgroup</fullName>
    </submittedName>
</protein>
<dbReference type="Proteomes" id="UP000184315">
    <property type="component" value="Unassembled WGS sequence"/>
</dbReference>
<evidence type="ECO:0000313" key="5">
    <source>
        <dbReference type="EMBL" id="CUR30332.1"/>
    </source>
</evidence>
<dbReference type="SMART" id="SM00228">
    <property type="entry name" value="PDZ"/>
    <property type="match status" value="1"/>
</dbReference>
<dbReference type="SUPFAM" id="SSF52540">
    <property type="entry name" value="P-loop containing nucleoside triphosphate hydrolases"/>
    <property type="match status" value="1"/>
</dbReference>
<dbReference type="Gene3D" id="2.130.10.10">
    <property type="entry name" value="YVTN repeat-like/Quinoprotein amine dehydrogenase"/>
    <property type="match status" value="3"/>
</dbReference>
<evidence type="ECO:0000256" key="3">
    <source>
        <dbReference type="PROSITE-ProRule" id="PRU00221"/>
    </source>
</evidence>
<dbReference type="Pfam" id="PF12770">
    <property type="entry name" value="CHAT"/>
    <property type="match status" value="1"/>
</dbReference>
<feature type="repeat" description="WD" evidence="3">
    <location>
        <begin position="1062"/>
        <end position="1103"/>
    </location>
</feature>
<feature type="repeat" description="WD" evidence="3">
    <location>
        <begin position="1607"/>
        <end position="1641"/>
    </location>
</feature>
<dbReference type="Gene3D" id="3.40.50.300">
    <property type="entry name" value="P-loop containing nucleotide triphosphate hydrolases"/>
    <property type="match status" value="1"/>
</dbReference>
<dbReference type="RefSeq" id="WP_072717380.1">
    <property type="nucleotide sequence ID" value="NZ_LN889774.1"/>
</dbReference>
<dbReference type="InterPro" id="IPR019775">
    <property type="entry name" value="WD40_repeat_CS"/>
</dbReference>
<dbReference type="PANTHER" id="PTHR19879:SF9">
    <property type="entry name" value="TRANSCRIPTION INITIATION FACTOR TFIID SUBUNIT 5"/>
    <property type="match status" value="1"/>
</dbReference>
<dbReference type="OrthoDB" id="464342at2"/>
<dbReference type="EMBL" id="CZDF01000090">
    <property type="protein sequence ID" value="CUR30332.1"/>
    <property type="molecule type" value="Genomic_DNA"/>
</dbReference>
<dbReference type="Pfam" id="PF17820">
    <property type="entry name" value="PDZ_6"/>
    <property type="match status" value="1"/>
</dbReference>
<reference evidence="6" key="1">
    <citation type="submission" date="2015-10" db="EMBL/GenBank/DDBJ databases">
        <authorList>
            <person name="Regsiter A."/>
            <person name="william w."/>
        </authorList>
    </citation>
    <scope>NUCLEOTIDE SEQUENCE [LARGE SCALE GENOMIC DNA]</scope>
</reference>
<dbReference type="SUPFAM" id="SSF101908">
    <property type="entry name" value="Putative isomerase YbhE"/>
    <property type="match status" value="1"/>
</dbReference>
<evidence type="ECO:0000313" key="6">
    <source>
        <dbReference type="Proteomes" id="UP000184315"/>
    </source>
</evidence>
<dbReference type="InterPro" id="IPR036034">
    <property type="entry name" value="PDZ_sf"/>
</dbReference>
<name>A0A1J1LEK5_9CYAN</name>
<dbReference type="Gene3D" id="2.30.42.10">
    <property type="match status" value="1"/>
</dbReference>
<dbReference type="InterPro" id="IPR049052">
    <property type="entry name" value="nSTAND1"/>
</dbReference>
<keyword evidence="6" id="KW-1185">Reference proteome</keyword>
<dbReference type="Pfam" id="PF00400">
    <property type="entry name" value="WD40"/>
    <property type="match status" value="2"/>
</dbReference>
<sequence>MDKLVILKFGDGDWEQGFSVTLQIALEGTRPSVELSGQLPPAPEIPLRYSNWRKAFLNIFKFQRGLKKPASQVTNSSQVITECSKCAQILADTLKTWLNSEPFRPIKERMLSKLDSNESIRVIIQTDNLELRRLPWHLWDFFDSQSYPKAEIAVSTPEYDQQQKTTIAKEKVRILAILGDDEGINLEADREFLSRLPETEIVFLVKPKRQDINDQLWEQDWDILFFAGHSQTKEKTGEININPDEKLKISDLKNGLRKAIQRGLKLAIFNSCDGLGLANELEDLQIGQIIVMRERVPDEVAQDFLKYFLSAFAEGQSLYLAVRTARERLQDGGIEKRFPGATWLPVICQHPAELPPTWESLGGVCARIEQPISECPYRGLSAFREEHAPFFFGREVFKNSLVKAVKKQPLVGVIGPSGSGKSSVVFAGMIPQLRAEGNWLIGSFRPKSLPFNELAAVLVRFLEPQLGEVEQAIKAEELAKALREKRVILASVVSRIVEKNPGKRFLLLGDQFEELYTLSQDEEQQRFLDELLSAVEAFAEKLPLDFTFVFTLRADFYGSVLSYRRFRDAVDRFTPQLLGPMADEELQAAIEKPAECYEVKLESGLTQRILEDIAQEPGNLPLLEFALTQLWKEQRYRKLTHSAYSEIEGVQKALAKHAKAVYEDLSQDEQKQAQQIFLQLVRPGEGTEDTRRLATRTEIREGNWGLVRKLADESARLVVTGRNEAIDEETVEIVHEALIREWGSLREWMKKERAFRIWQEQLRTSMRQWQATGQDQGALLRGVPLLNAKKELENHSEKLNENERNFIQLSWDFQEREKEQRDRNRRRIIFGLTGGLVTVSLLAVGAVWQWQRAERQSLINEVDSLSNLALNQFQSGEGGINALMIAMEAGQQLKQLVREGEPLANYPTISPFSALETITQNIREKNKFQSDTDGIDKVIFTPDGKHIVSLVRDDNKVIILNLAGQKVTELEHSDSEEIYDFAISPNGKYIATISNISSSLGGVDRKLNIWDISGKELLHTPLFDLFNSVKFSLDNQYIAVTSNRHNEVIFFNLAGKQVKKLVTDGGGTIWSIAFTPNGEEIIIGNAVGLVQFWNLQTLQKTRELRTNTNQVVKIDISPDGKKLLTLGVDITPQKTPMAGTRLWNLSDGKVTDFGLLPIYSNSNIASSDVGFSPDGKQFVMVGIDFGGVKLYDALSGTIIDQLTINAASGYNFSYSPDSKIIAISGMNGINFLSNIQSNSVKLMTQQKFIELPVSYEVENNNVKISSLIHFQYSADGKKLIIIDKLNNFLDIWNLEKQEKRRINLGKNLVKYTQFTKEINNFASITPNGKSIVIVTNNSIQKFDLKGNLVSQLEANIGSSEMVLKTWLMGKYVADISYSSNGDGSQIATIGFNLDDYLSSVHFWDFSTQQVKPLKNNSAHPIVGQVLVSPNGKYILTISSGIGKLWDSEGNLLNPLDIKAKSSLKGKEIPFVAILLGDKVEKNLFNESGVEILEVWQNSTAMKAGLKSGDVILEIDGRKVDEFQEIWQFQSLLKGDSGTSVKLKVKNRKGDIVEKTVLREKFILDLSNWRLFLGNNAKFSPDSQYLASWDQGTQDLSLRDIQTKKLTEINHQAIIVNVFFSPDSKFIVTTGADYTAKIWDFSGKLVNQIKLQQIPNGLAFSPNSQQIAILGHLNELSVWSIEGKQIAKYTVPEEGQGQIVFSPDGKSIATGGRKVFIWRLEKDLNGLLAAGCDWLKEYFITHPEEKQKLKVCDVNTNSKL</sequence>
<proteinExistence type="predicted"/>
<dbReference type="PROSITE" id="PS00678">
    <property type="entry name" value="WD_REPEATS_1"/>
    <property type="match status" value="1"/>
</dbReference>
<evidence type="ECO:0000256" key="2">
    <source>
        <dbReference type="ARBA" id="ARBA00022737"/>
    </source>
</evidence>
<dbReference type="Pfam" id="PF20703">
    <property type="entry name" value="nSTAND1"/>
    <property type="match status" value="1"/>
</dbReference>
<dbReference type="InterPro" id="IPR041489">
    <property type="entry name" value="PDZ_6"/>
</dbReference>
<gene>
    <name evidence="5" type="ORF">PL9214180002</name>
</gene>
<dbReference type="InterPro" id="IPR027417">
    <property type="entry name" value="P-loop_NTPase"/>
</dbReference>
<dbReference type="InterPro" id="IPR015943">
    <property type="entry name" value="WD40/YVTN_repeat-like_dom_sf"/>
</dbReference>
<feature type="domain" description="PDZ" evidence="4">
    <location>
        <begin position="1456"/>
        <end position="1519"/>
    </location>
</feature>
<dbReference type="SUPFAM" id="SSF69322">
    <property type="entry name" value="Tricorn protease domain 2"/>
    <property type="match status" value="1"/>
</dbReference>
<dbReference type="PROSITE" id="PS50082">
    <property type="entry name" value="WD_REPEATS_2"/>
    <property type="match status" value="2"/>
</dbReference>
<keyword evidence="1 3" id="KW-0853">WD repeat</keyword>
<dbReference type="InterPro" id="IPR001680">
    <property type="entry name" value="WD40_rpt"/>
</dbReference>
<accession>A0A1J1LEK5</accession>
<evidence type="ECO:0000256" key="1">
    <source>
        <dbReference type="ARBA" id="ARBA00022574"/>
    </source>
</evidence>
<dbReference type="InterPro" id="IPR024983">
    <property type="entry name" value="CHAT_dom"/>
</dbReference>
<dbReference type="STRING" id="671072.PL9214180002"/>
<dbReference type="SUPFAM" id="SSF50156">
    <property type="entry name" value="PDZ domain-like"/>
    <property type="match status" value="1"/>
</dbReference>
<evidence type="ECO:0000259" key="4">
    <source>
        <dbReference type="PROSITE" id="PS50106"/>
    </source>
</evidence>
<keyword evidence="2" id="KW-0677">Repeat</keyword>
<dbReference type="PROSITE" id="PS50294">
    <property type="entry name" value="WD_REPEATS_REGION"/>
    <property type="match status" value="1"/>
</dbReference>